<comment type="caution">
    <text evidence="1">The sequence shown here is derived from an EMBL/GenBank/DDBJ whole genome shotgun (WGS) entry which is preliminary data.</text>
</comment>
<proteinExistence type="predicted"/>
<dbReference type="InterPro" id="IPR054058">
    <property type="entry name" value="HTH_67"/>
</dbReference>
<accession>A0A841DQ49</accession>
<keyword evidence="2" id="KW-1185">Reference proteome</keyword>
<organism evidence="1 2">
    <name type="scientific">Kribbella solani</name>
    <dbReference type="NCBI Taxonomy" id="236067"/>
    <lineage>
        <taxon>Bacteria</taxon>
        <taxon>Bacillati</taxon>
        <taxon>Actinomycetota</taxon>
        <taxon>Actinomycetes</taxon>
        <taxon>Propionibacteriales</taxon>
        <taxon>Kribbellaceae</taxon>
        <taxon>Kribbella</taxon>
    </lineage>
</organism>
<reference evidence="1 2" key="1">
    <citation type="submission" date="2020-08" db="EMBL/GenBank/DDBJ databases">
        <title>Sequencing the genomes of 1000 actinobacteria strains.</title>
        <authorList>
            <person name="Klenk H.-P."/>
        </authorList>
    </citation>
    <scope>NUCLEOTIDE SEQUENCE [LARGE SCALE GENOMIC DNA]</scope>
    <source>
        <strain evidence="1 2">DSM 17294</strain>
    </source>
</reference>
<protein>
    <submittedName>
        <fullName evidence="1">Uncharacterized protein</fullName>
    </submittedName>
</protein>
<dbReference type="EMBL" id="JACHNF010000001">
    <property type="protein sequence ID" value="MBB5980021.1"/>
    <property type="molecule type" value="Genomic_DNA"/>
</dbReference>
<sequence>MKGRPGLEVELRMAHSQAKVRRMFELVEPIATVTFSDIPNDEFLAVGMRNYWDGYFAGRAAPLGLASSEVVHAVFYNFAPGEVARHIPRVWAKVTPAEAIAIRERGSAAALRAAIGALADSTSLVRAAEVATRAAVSAPIEGRVLYAGLRALAVPEDPVARLWHAATLLREHRGDGHNAALVANGIGGTESHVLMALALGMRAEEFGRIHHLPKARLDAVVDGMRDRGLVDADGGFTDAGRETKARIEALTDELAAPPYNSLSVEELDQLITDLEPIAAAAQEADR</sequence>
<dbReference type="Gene3D" id="1.10.10.10">
    <property type="entry name" value="Winged helix-like DNA-binding domain superfamily/Winged helix DNA-binding domain"/>
    <property type="match status" value="1"/>
</dbReference>
<dbReference type="Pfam" id="PF21863">
    <property type="entry name" value="HTH_67"/>
    <property type="match status" value="1"/>
</dbReference>
<dbReference type="InterPro" id="IPR036390">
    <property type="entry name" value="WH_DNA-bd_sf"/>
</dbReference>
<evidence type="ECO:0000313" key="2">
    <source>
        <dbReference type="Proteomes" id="UP000558997"/>
    </source>
</evidence>
<dbReference type="InterPro" id="IPR036388">
    <property type="entry name" value="WH-like_DNA-bd_sf"/>
</dbReference>
<dbReference type="SUPFAM" id="SSF46785">
    <property type="entry name" value="Winged helix' DNA-binding domain"/>
    <property type="match status" value="1"/>
</dbReference>
<name>A0A841DQ49_9ACTN</name>
<dbReference type="NCBIfam" id="NF047719">
    <property type="entry name" value="SCO6745_fam_HTH"/>
    <property type="match status" value="1"/>
</dbReference>
<dbReference type="Proteomes" id="UP000558997">
    <property type="component" value="Unassembled WGS sequence"/>
</dbReference>
<evidence type="ECO:0000313" key="1">
    <source>
        <dbReference type="EMBL" id="MBB5980021.1"/>
    </source>
</evidence>
<gene>
    <name evidence="1" type="ORF">HDA44_003362</name>
</gene>
<dbReference type="RefSeq" id="WP_238352469.1">
    <property type="nucleotide sequence ID" value="NZ_BAAAVN010000007.1"/>
</dbReference>
<dbReference type="AlphaFoldDB" id="A0A841DQ49"/>